<protein>
    <recommendedName>
        <fullName evidence="3">Zn(2)-C6 fungal-type domain-containing protein</fullName>
    </recommendedName>
</protein>
<dbReference type="PROSITE" id="PS00463">
    <property type="entry name" value="ZN2_CY6_FUNGAL_1"/>
    <property type="match status" value="1"/>
</dbReference>
<dbReference type="InterPro" id="IPR053178">
    <property type="entry name" value="Osmoadaptation_assoc"/>
</dbReference>
<dbReference type="EMBL" id="MU002342">
    <property type="protein sequence ID" value="KAF2787250.1"/>
    <property type="molecule type" value="Genomic_DNA"/>
</dbReference>
<feature type="region of interest" description="Disordered" evidence="2">
    <location>
        <begin position="450"/>
        <end position="472"/>
    </location>
</feature>
<dbReference type="PANTHER" id="PTHR38111">
    <property type="entry name" value="ZN(2)-C6 FUNGAL-TYPE DOMAIN-CONTAINING PROTEIN-RELATED"/>
    <property type="match status" value="1"/>
</dbReference>
<dbReference type="PROSITE" id="PS50048">
    <property type="entry name" value="ZN2_CY6_FUNGAL_2"/>
    <property type="match status" value="1"/>
</dbReference>
<dbReference type="OrthoDB" id="3525185at2759"/>
<dbReference type="Proteomes" id="UP000799757">
    <property type="component" value="Unassembled WGS sequence"/>
</dbReference>
<gene>
    <name evidence="4" type="ORF">K505DRAFT_367511</name>
</gene>
<organism evidence="4 5">
    <name type="scientific">Melanomma pulvis-pyrius CBS 109.77</name>
    <dbReference type="NCBI Taxonomy" id="1314802"/>
    <lineage>
        <taxon>Eukaryota</taxon>
        <taxon>Fungi</taxon>
        <taxon>Dikarya</taxon>
        <taxon>Ascomycota</taxon>
        <taxon>Pezizomycotina</taxon>
        <taxon>Dothideomycetes</taxon>
        <taxon>Pleosporomycetidae</taxon>
        <taxon>Pleosporales</taxon>
        <taxon>Melanommataceae</taxon>
        <taxon>Melanomma</taxon>
    </lineage>
</organism>
<dbReference type="CDD" id="cd00067">
    <property type="entry name" value="GAL4"/>
    <property type="match status" value="1"/>
</dbReference>
<evidence type="ECO:0000313" key="4">
    <source>
        <dbReference type="EMBL" id="KAF2787250.1"/>
    </source>
</evidence>
<feature type="domain" description="Zn(2)-C6 fungal-type" evidence="3">
    <location>
        <begin position="10"/>
        <end position="39"/>
    </location>
</feature>
<evidence type="ECO:0000313" key="5">
    <source>
        <dbReference type="Proteomes" id="UP000799757"/>
    </source>
</evidence>
<keyword evidence="1" id="KW-0539">Nucleus</keyword>
<dbReference type="Pfam" id="PF00172">
    <property type="entry name" value="Zn_clus"/>
    <property type="match status" value="1"/>
</dbReference>
<accession>A0A6A6WSX8</accession>
<proteinExistence type="predicted"/>
<name>A0A6A6WSX8_9PLEO</name>
<dbReference type="SMART" id="SM00066">
    <property type="entry name" value="GAL4"/>
    <property type="match status" value="1"/>
</dbReference>
<dbReference type="SUPFAM" id="SSF57701">
    <property type="entry name" value="Zn2/Cys6 DNA-binding domain"/>
    <property type="match status" value="1"/>
</dbReference>
<reference evidence="4" key="1">
    <citation type="journal article" date="2020" name="Stud. Mycol.">
        <title>101 Dothideomycetes genomes: a test case for predicting lifestyles and emergence of pathogens.</title>
        <authorList>
            <person name="Haridas S."/>
            <person name="Albert R."/>
            <person name="Binder M."/>
            <person name="Bloem J."/>
            <person name="Labutti K."/>
            <person name="Salamov A."/>
            <person name="Andreopoulos B."/>
            <person name="Baker S."/>
            <person name="Barry K."/>
            <person name="Bills G."/>
            <person name="Bluhm B."/>
            <person name="Cannon C."/>
            <person name="Castanera R."/>
            <person name="Culley D."/>
            <person name="Daum C."/>
            <person name="Ezra D."/>
            <person name="Gonzalez J."/>
            <person name="Henrissat B."/>
            <person name="Kuo A."/>
            <person name="Liang C."/>
            <person name="Lipzen A."/>
            <person name="Lutzoni F."/>
            <person name="Magnuson J."/>
            <person name="Mondo S."/>
            <person name="Nolan M."/>
            <person name="Ohm R."/>
            <person name="Pangilinan J."/>
            <person name="Park H.-J."/>
            <person name="Ramirez L."/>
            <person name="Alfaro M."/>
            <person name="Sun H."/>
            <person name="Tritt A."/>
            <person name="Yoshinaga Y."/>
            <person name="Zwiers L.-H."/>
            <person name="Turgeon B."/>
            <person name="Goodwin S."/>
            <person name="Spatafora J."/>
            <person name="Crous P."/>
            <person name="Grigoriev I."/>
        </authorList>
    </citation>
    <scope>NUCLEOTIDE SEQUENCE</scope>
    <source>
        <strain evidence="4">CBS 109.77</strain>
    </source>
</reference>
<dbReference type="AlphaFoldDB" id="A0A6A6WSX8"/>
<feature type="compositionally biased region" description="Pro residues" evidence="2">
    <location>
        <begin position="451"/>
        <end position="466"/>
    </location>
</feature>
<sequence length="545" mass="60340">MPPKAQRSRACNQCRERRVKCDETPEVCQQCTRLGLKCSGPVQGSIIINMTERVTKPRQRKKRDARAAVVVREDVVREPPAAPRTEVCKLERTETAPPLQDIPYPTQKPALVQWPPRQWENAIAAIRWQTKLPSVYQPSQAHNLDLAFISHFVELNKGVRPYSPEIPWITHLPTFHTKATKPALRLSIRAAAMAFYANVHGDPAIMVESYRWYTMSLNSQRLALSKMDGKTIPNDDEVLVPIILGLYEVYAGTTPTNVFQHLTAATKIIEMRGPHNCSSGVTFPLFKAMRISDAHKAMIFNQPSLFSTPEWMTIPFIIQPRNAHQYLADILLAIPDCIGLCGMSGSMSSFFSRPLPPRLDLRPVRERTAQLLQKLIEWADKHPHLTSVSPGPLVVTLDMAKEVSGSALTNPDGPPSTVVLPETFVALTAATYEAIQLILTLLLHKISPHPAKSPPAPADPNTPPQSPTDSLISRATTSARSILDIAMFLESTQSVGFDFLRSVFPLVVVGILGPQAEEQKSAVEMMERWGESRGVGGLCGAWINA</sequence>
<dbReference type="GO" id="GO:0008270">
    <property type="term" value="F:zinc ion binding"/>
    <property type="evidence" value="ECO:0007669"/>
    <property type="project" value="InterPro"/>
</dbReference>
<dbReference type="Gene3D" id="4.10.240.10">
    <property type="entry name" value="Zn(2)-C6 fungal-type DNA-binding domain"/>
    <property type="match status" value="1"/>
</dbReference>
<evidence type="ECO:0000259" key="3">
    <source>
        <dbReference type="PROSITE" id="PS50048"/>
    </source>
</evidence>
<evidence type="ECO:0000256" key="2">
    <source>
        <dbReference type="SAM" id="MobiDB-lite"/>
    </source>
</evidence>
<evidence type="ECO:0000256" key="1">
    <source>
        <dbReference type="ARBA" id="ARBA00023242"/>
    </source>
</evidence>
<dbReference type="InterPro" id="IPR001138">
    <property type="entry name" value="Zn2Cys6_DnaBD"/>
</dbReference>
<dbReference type="InterPro" id="IPR036864">
    <property type="entry name" value="Zn2-C6_fun-type_DNA-bd_sf"/>
</dbReference>
<dbReference type="GO" id="GO:0000981">
    <property type="term" value="F:DNA-binding transcription factor activity, RNA polymerase II-specific"/>
    <property type="evidence" value="ECO:0007669"/>
    <property type="project" value="InterPro"/>
</dbReference>
<keyword evidence="5" id="KW-1185">Reference proteome</keyword>